<dbReference type="CDD" id="cd11304">
    <property type="entry name" value="Cadherin_repeat"/>
    <property type="match status" value="1"/>
</dbReference>
<comment type="caution">
    <text evidence="2">The sequence shown here is derived from an EMBL/GenBank/DDBJ whole genome shotgun (WGS) entry which is preliminary data.</text>
</comment>
<dbReference type="SMART" id="SM00112">
    <property type="entry name" value="CA"/>
    <property type="match status" value="1"/>
</dbReference>
<evidence type="ECO:0000259" key="1">
    <source>
        <dbReference type="PROSITE" id="PS50268"/>
    </source>
</evidence>
<feature type="domain" description="Cadherin" evidence="1">
    <location>
        <begin position="40"/>
        <end position="126"/>
    </location>
</feature>
<dbReference type="GO" id="GO:0007156">
    <property type="term" value="P:homophilic cell adhesion via plasma membrane adhesion molecules"/>
    <property type="evidence" value="ECO:0007669"/>
    <property type="project" value="InterPro"/>
</dbReference>
<name>A0A2U2X6R8_9FLAO</name>
<dbReference type="EMBL" id="QFRI01000001">
    <property type="protein sequence ID" value="PWH83453.1"/>
    <property type="molecule type" value="Genomic_DNA"/>
</dbReference>
<dbReference type="GO" id="GO:0016020">
    <property type="term" value="C:membrane"/>
    <property type="evidence" value="ECO:0007669"/>
    <property type="project" value="InterPro"/>
</dbReference>
<dbReference type="Gene3D" id="2.60.40.60">
    <property type="entry name" value="Cadherins"/>
    <property type="match status" value="1"/>
</dbReference>
<dbReference type="Pfam" id="PF00028">
    <property type="entry name" value="Cadherin"/>
    <property type="match status" value="1"/>
</dbReference>
<dbReference type="RefSeq" id="WP_109351464.1">
    <property type="nucleotide sequence ID" value="NZ_QFRI01000001.1"/>
</dbReference>
<sequence length="127" mass="13806">MNTIKNLILLIIIVTLVGCSNDDSPKNNAPEVENQTMNMDENPTSDLLTTIIATDRDEDVLTYSIVSQTPANSVTINSTNGEIYIANASAFDYEQNTSIIVIIEVSDGVSETQSRLVINILDVNENG</sequence>
<proteinExistence type="predicted"/>
<reference evidence="2" key="2">
    <citation type="submission" date="2018-05" db="EMBL/GenBank/DDBJ databases">
        <authorList>
            <person name="Lanie J.A."/>
            <person name="Ng W.-L."/>
            <person name="Kazmierczak K.M."/>
            <person name="Andrzejewski T.M."/>
            <person name="Davidsen T.M."/>
            <person name="Wayne K.J."/>
            <person name="Tettelin H."/>
            <person name="Glass J.I."/>
            <person name="Rusch D."/>
            <person name="Podicherti R."/>
            <person name="Tsui H.-C.T."/>
            <person name="Winkler M.E."/>
        </authorList>
    </citation>
    <scope>NUCLEOTIDE SEQUENCE [LARGE SCALE GENOMIC DNA]</scope>
    <source>
        <strain evidence="2">ZY111</strain>
    </source>
</reference>
<dbReference type="GO" id="GO:0005509">
    <property type="term" value="F:calcium ion binding"/>
    <property type="evidence" value="ECO:0007669"/>
    <property type="project" value="InterPro"/>
</dbReference>
<protein>
    <recommendedName>
        <fullName evidence="1">Cadherin domain-containing protein</fullName>
    </recommendedName>
</protein>
<dbReference type="InterPro" id="IPR015919">
    <property type="entry name" value="Cadherin-like_sf"/>
</dbReference>
<gene>
    <name evidence="2" type="ORF">DIS18_02550</name>
</gene>
<dbReference type="PROSITE" id="PS50268">
    <property type="entry name" value="CADHERIN_2"/>
    <property type="match status" value="1"/>
</dbReference>
<reference evidence="2" key="1">
    <citation type="submission" date="2018-05" db="EMBL/GenBank/DDBJ databases">
        <title>Algibacter marinivivus sp. nov., isolated from sample around a algae.</title>
        <authorList>
            <person name="Zhong X."/>
        </authorList>
    </citation>
    <scope>NUCLEOTIDE SEQUENCE [LARGE SCALE GENOMIC DNA]</scope>
    <source>
        <strain evidence="2">ZY111</strain>
    </source>
</reference>
<dbReference type="PROSITE" id="PS51257">
    <property type="entry name" value="PROKAR_LIPOPROTEIN"/>
    <property type="match status" value="1"/>
</dbReference>
<evidence type="ECO:0000313" key="2">
    <source>
        <dbReference type="EMBL" id="PWH83453.1"/>
    </source>
</evidence>
<accession>A0A2U2X6R8</accession>
<dbReference type="SUPFAM" id="SSF49313">
    <property type="entry name" value="Cadherin-like"/>
    <property type="match status" value="1"/>
</dbReference>
<keyword evidence="3" id="KW-1185">Reference proteome</keyword>
<dbReference type="Proteomes" id="UP000245375">
    <property type="component" value="Unassembled WGS sequence"/>
</dbReference>
<dbReference type="OrthoDB" id="9765957at2"/>
<dbReference type="AlphaFoldDB" id="A0A2U2X6R8"/>
<evidence type="ECO:0000313" key="3">
    <source>
        <dbReference type="Proteomes" id="UP000245375"/>
    </source>
</evidence>
<dbReference type="InterPro" id="IPR002126">
    <property type="entry name" value="Cadherin-like_dom"/>
</dbReference>
<organism evidence="2 3">
    <name type="scientific">Algibacter marinivivus</name>
    <dbReference type="NCBI Taxonomy" id="2100723"/>
    <lineage>
        <taxon>Bacteria</taxon>
        <taxon>Pseudomonadati</taxon>
        <taxon>Bacteroidota</taxon>
        <taxon>Flavobacteriia</taxon>
        <taxon>Flavobacteriales</taxon>
        <taxon>Flavobacteriaceae</taxon>
        <taxon>Algibacter</taxon>
    </lineage>
</organism>